<evidence type="ECO:0000256" key="2">
    <source>
        <dbReference type="ARBA" id="ARBA00022475"/>
    </source>
</evidence>
<reference evidence="10" key="1">
    <citation type="journal article" date="2014" name="Int. J. Syst. Evol. Microbiol.">
        <title>Complete genome of a new Firmicutes species belonging to the dominant human colonic microbiota ('Ruminococcus bicirculans') reveals two chromosomes and a selective capacity to utilize plant glucans.</title>
        <authorList>
            <consortium name="NISC Comparative Sequencing Program"/>
            <person name="Wegmann U."/>
            <person name="Louis P."/>
            <person name="Goesmann A."/>
            <person name="Henrissat B."/>
            <person name="Duncan S.H."/>
            <person name="Flint H.J."/>
        </authorList>
    </citation>
    <scope>NUCLEOTIDE SEQUENCE</scope>
    <source>
        <strain evidence="10">NBRC 107169</strain>
    </source>
</reference>
<keyword evidence="2" id="KW-1003">Cell membrane</keyword>
<evidence type="ECO:0000256" key="8">
    <source>
        <dbReference type="SAM" id="Phobius"/>
    </source>
</evidence>
<keyword evidence="3 8" id="KW-0812">Transmembrane</keyword>
<feature type="transmembrane region" description="Helical" evidence="8">
    <location>
        <begin position="12"/>
        <end position="34"/>
    </location>
</feature>
<dbReference type="RefSeq" id="WP_284365420.1">
    <property type="nucleotide sequence ID" value="NZ_BSNI01000002.1"/>
</dbReference>
<dbReference type="InterPro" id="IPR052029">
    <property type="entry name" value="PpiD_chaperone"/>
</dbReference>
<evidence type="ECO:0000256" key="3">
    <source>
        <dbReference type="ARBA" id="ARBA00022692"/>
    </source>
</evidence>
<reference evidence="10" key="2">
    <citation type="submission" date="2023-01" db="EMBL/GenBank/DDBJ databases">
        <title>Draft genome sequence of Maritalea porphyrae strain NBRC 107169.</title>
        <authorList>
            <person name="Sun Q."/>
            <person name="Mori K."/>
        </authorList>
    </citation>
    <scope>NUCLEOTIDE SEQUENCE</scope>
    <source>
        <strain evidence="10">NBRC 107169</strain>
    </source>
</reference>
<evidence type="ECO:0000313" key="11">
    <source>
        <dbReference type="Proteomes" id="UP001161405"/>
    </source>
</evidence>
<sequence>MLDTIKRYSNTWVAKILMGLLILSFGLFGIANVFTNLGSTSVARVGNVSISAVDFDRAYRGQLNNFAQQYGRVPTPEQAVAFGIPGSVLTQLGGNATLDNLVQEFGVGASDDMVAKVVADDPNFSSTLGLFDRTRFNQILRQSGYTESEYVNAQAESVRRNQIVNGLFGGISAPKTILEMSNRFQNDTRSIDYFTLTDAALGEIAAPTDEELTAFMVENQNLYRTEETRNIDILVLTPETLGKTLEVSDAEIEAEYAKTGANYIAPETRNIKVVTLNDASQSSLLSGLSLSDAAFDNLLASMGLADSLEDLGQVAKDAIADTAIADAAFGMEEAGLTVVVGETGTKAILVSNIVEGGQQPLDAVREQVAQAAATRAAKTVILDKIDEIEELRATLKPITEIAAEFGLTTVNVDVTTSGGGLGGLEDLPSGATSRLLPIITSAELDKLLPAVSLGADEMAWFDLNKITEARDQTLDEVRPLVTASWVQQQKDEALSKKAEELVASLENGDELKQVAASVGVETQTALNITRQGGAEIASSVASAAFQGGEGHVGSAQTSDGDHVIFKVTWLNAAAPQEIDEQMQQSIAAGLADNVYQQFITAKRDDLGFNINQGAINQLLSLDANGQ</sequence>
<keyword evidence="11" id="KW-1185">Reference proteome</keyword>
<dbReference type="GO" id="GO:0016853">
    <property type="term" value="F:isomerase activity"/>
    <property type="evidence" value="ECO:0007669"/>
    <property type="project" value="UniProtKB-KW"/>
</dbReference>
<dbReference type="SUPFAM" id="SSF109998">
    <property type="entry name" value="Triger factor/SurA peptide-binding domain-like"/>
    <property type="match status" value="1"/>
</dbReference>
<evidence type="ECO:0000256" key="6">
    <source>
        <dbReference type="ARBA" id="ARBA00023186"/>
    </source>
</evidence>
<feature type="domain" description="PpiC" evidence="9">
    <location>
        <begin position="247"/>
        <end position="366"/>
    </location>
</feature>
<dbReference type="EMBL" id="BSNI01000002">
    <property type="protein sequence ID" value="GLQ18467.1"/>
    <property type="molecule type" value="Genomic_DNA"/>
</dbReference>
<comment type="subcellular location">
    <subcellularLocation>
        <location evidence="1">Cell membrane</location>
        <topology evidence="1">Single-pass type II membrane protein</topology>
    </subcellularLocation>
</comment>
<dbReference type="PANTHER" id="PTHR47529:SF1">
    <property type="entry name" value="PERIPLASMIC CHAPERONE PPID"/>
    <property type="match status" value="1"/>
</dbReference>
<keyword evidence="6" id="KW-0143">Chaperone</keyword>
<evidence type="ECO:0000259" key="9">
    <source>
        <dbReference type="Pfam" id="PF13145"/>
    </source>
</evidence>
<dbReference type="Pfam" id="PF13145">
    <property type="entry name" value="Rotamase_2"/>
    <property type="match status" value="1"/>
</dbReference>
<evidence type="ECO:0000313" key="10">
    <source>
        <dbReference type="EMBL" id="GLQ18467.1"/>
    </source>
</evidence>
<evidence type="ECO:0000256" key="7">
    <source>
        <dbReference type="ARBA" id="ARBA00038408"/>
    </source>
</evidence>
<comment type="caution">
    <text evidence="10">The sequence shown here is derived from an EMBL/GenBank/DDBJ whole genome shotgun (WGS) entry which is preliminary data.</text>
</comment>
<dbReference type="PANTHER" id="PTHR47529">
    <property type="entry name" value="PEPTIDYL-PROLYL CIS-TRANS ISOMERASE D"/>
    <property type="match status" value="1"/>
</dbReference>
<evidence type="ECO:0000256" key="5">
    <source>
        <dbReference type="ARBA" id="ARBA00023136"/>
    </source>
</evidence>
<organism evidence="10 11">
    <name type="scientific">Maritalea porphyrae</name>
    <dbReference type="NCBI Taxonomy" id="880732"/>
    <lineage>
        <taxon>Bacteria</taxon>
        <taxon>Pseudomonadati</taxon>
        <taxon>Pseudomonadota</taxon>
        <taxon>Alphaproteobacteria</taxon>
        <taxon>Hyphomicrobiales</taxon>
        <taxon>Devosiaceae</taxon>
        <taxon>Maritalea</taxon>
    </lineage>
</organism>
<dbReference type="InterPro" id="IPR027304">
    <property type="entry name" value="Trigger_fact/SurA_dom_sf"/>
</dbReference>
<accession>A0ABQ5UUU8</accession>
<dbReference type="InterPro" id="IPR000297">
    <property type="entry name" value="PPIase_PpiC"/>
</dbReference>
<comment type="similarity">
    <text evidence="7">Belongs to the PpiD chaperone family.</text>
</comment>
<gene>
    <name evidence="10" type="primary">ppiD</name>
    <name evidence="10" type="ORF">GCM10007879_27160</name>
</gene>
<evidence type="ECO:0000256" key="1">
    <source>
        <dbReference type="ARBA" id="ARBA00004401"/>
    </source>
</evidence>
<dbReference type="Proteomes" id="UP001161405">
    <property type="component" value="Unassembled WGS sequence"/>
</dbReference>
<keyword evidence="10" id="KW-0413">Isomerase</keyword>
<evidence type="ECO:0000256" key="4">
    <source>
        <dbReference type="ARBA" id="ARBA00022989"/>
    </source>
</evidence>
<proteinExistence type="inferred from homology"/>
<keyword evidence="4 8" id="KW-1133">Transmembrane helix</keyword>
<dbReference type="Pfam" id="PF13624">
    <property type="entry name" value="SurA_N_3"/>
    <property type="match status" value="1"/>
</dbReference>
<name>A0ABQ5UUU8_9HYPH</name>
<keyword evidence="5 8" id="KW-0472">Membrane</keyword>
<protein>
    <submittedName>
        <fullName evidence="10">Peptidyl-prolyl cis-trans isomerase</fullName>
    </submittedName>
</protein>